<dbReference type="PANTHER" id="PTHR46042:SF1">
    <property type="entry name" value="DIPHTHINE METHYLTRANSFERASE"/>
    <property type="match status" value="1"/>
</dbReference>
<evidence type="ECO:0000256" key="3">
    <source>
        <dbReference type="ARBA" id="ARBA00022737"/>
    </source>
</evidence>
<dbReference type="InterPro" id="IPR019775">
    <property type="entry name" value="WD40_repeat_CS"/>
</dbReference>
<dbReference type="InterPro" id="IPR015943">
    <property type="entry name" value="WD40/YVTN_repeat-like_dom_sf"/>
</dbReference>
<dbReference type="PANTHER" id="PTHR46042">
    <property type="entry name" value="DIPHTHINE METHYLTRANSFERASE"/>
    <property type="match status" value="1"/>
</dbReference>
<feature type="compositionally biased region" description="Acidic residues" evidence="8">
    <location>
        <begin position="226"/>
        <end position="239"/>
    </location>
</feature>
<reference evidence="9 10" key="1">
    <citation type="journal article" date="2018" name="Mol. Biol. Evol.">
        <title>Broad Genomic Sampling Reveals a Smut Pathogenic Ancestry of the Fungal Clade Ustilaginomycotina.</title>
        <authorList>
            <person name="Kijpornyongpan T."/>
            <person name="Mondo S.J."/>
            <person name="Barry K."/>
            <person name="Sandor L."/>
            <person name="Lee J."/>
            <person name="Lipzen A."/>
            <person name="Pangilinan J."/>
            <person name="LaButti K."/>
            <person name="Hainaut M."/>
            <person name="Henrissat B."/>
            <person name="Grigoriev I.V."/>
            <person name="Spatafora J.W."/>
            <person name="Aime M.C."/>
        </authorList>
    </citation>
    <scope>NUCLEOTIDE SEQUENCE [LARGE SCALE GENOMIC DNA]</scope>
    <source>
        <strain evidence="9 10">MCA 4718</strain>
    </source>
</reference>
<name>A0A316UGG1_9BASI</name>
<evidence type="ECO:0000256" key="7">
    <source>
        <dbReference type="ARBA" id="ARBA00047551"/>
    </source>
</evidence>
<dbReference type="RefSeq" id="XP_025350163.1">
    <property type="nucleotide sequence ID" value="XM_025494065.1"/>
</dbReference>
<dbReference type="SMART" id="SM00320">
    <property type="entry name" value="WD40"/>
    <property type="match status" value="5"/>
</dbReference>
<proteinExistence type="inferred from homology"/>
<keyword evidence="4" id="KW-0378">Hydrolase</keyword>
<evidence type="ECO:0000256" key="4">
    <source>
        <dbReference type="ARBA" id="ARBA00022801"/>
    </source>
</evidence>
<dbReference type="InterPro" id="IPR052415">
    <property type="entry name" value="Diphthine_MTase"/>
</dbReference>
<dbReference type="EMBL" id="KZ819322">
    <property type="protein sequence ID" value="PWN23003.1"/>
    <property type="molecule type" value="Genomic_DNA"/>
</dbReference>
<keyword evidence="3" id="KW-0677">Repeat</keyword>
<dbReference type="SUPFAM" id="SSF50978">
    <property type="entry name" value="WD40 repeat-like"/>
    <property type="match status" value="1"/>
</dbReference>
<protein>
    <recommendedName>
        <fullName evidence="6">methylated diphthine methylhydrolase</fullName>
        <ecNumber evidence="6">3.1.1.97</ecNumber>
    </recommendedName>
</protein>
<dbReference type="GO" id="GO:0005737">
    <property type="term" value="C:cytoplasm"/>
    <property type="evidence" value="ECO:0007669"/>
    <property type="project" value="TreeGrafter"/>
</dbReference>
<gene>
    <name evidence="9" type="ORF">BCV69DRAFT_296967</name>
</gene>
<evidence type="ECO:0000256" key="1">
    <source>
        <dbReference type="ARBA" id="ARBA00005156"/>
    </source>
</evidence>
<dbReference type="EC" id="3.1.1.97" evidence="6"/>
<evidence type="ECO:0000313" key="9">
    <source>
        <dbReference type="EMBL" id="PWN23003.1"/>
    </source>
</evidence>
<dbReference type="PROSITE" id="PS00678">
    <property type="entry name" value="WD_REPEATS_1"/>
    <property type="match status" value="1"/>
</dbReference>
<dbReference type="GO" id="GO:0061685">
    <property type="term" value="F:diphthine methylesterase activity"/>
    <property type="evidence" value="ECO:0007669"/>
    <property type="project" value="UniProtKB-EC"/>
</dbReference>
<dbReference type="Gene3D" id="2.130.10.10">
    <property type="entry name" value="YVTN repeat-like/Quinoprotein amine dehydrogenase"/>
    <property type="match status" value="1"/>
</dbReference>
<feature type="region of interest" description="Disordered" evidence="8">
    <location>
        <begin position="47"/>
        <end position="66"/>
    </location>
</feature>
<accession>A0A316UGG1</accession>
<evidence type="ECO:0000256" key="2">
    <source>
        <dbReference type="ARBA" id="ARBA00022574"/>
    </source>
</evidence>
<sequence>MRKAEALATVSLPECADSIESHPWLDNVFALATYQVDQQEVDRELGNREHDEDEEAHAASSSSSPPYTRKGLLRLYQGALKGDASVDCVTMYEEQTAAILDTKWSLASLPSSSPAKGLLGVADASGHVSLHSLQQDSADSSSRLPLLAKLPFNDHKALCLSLDWSDRIAHYPPSAAADTHLQDASLVVSQSDGSLAWLPSVAAAVQADQAMLKRVMETKFPREAVQEDEQDESDDEEDCRGEGEGASSKPLMDWPQKPIGLETWHAHDHEAWIAAFDTYSDGRIIWSGGDDLAMKGWDVRLPISRRQRAPIFTNRREFQGGVTTMQSHWAREGLWAVGSYDSKLRLFEARLPARPIATLELPGGIWRLKWHPKDSSLLLAGCMHGGFAVIRVPWLASSADGDEVDKSSLEILSTFEGHESLAYGCDWERGSSGTVREWATGTGIRSTVATEASLVYSCSFYDKRLCSWLA</sequence>
<dbReference type="Proteomes" id="UP000245942">
    <property type="component" value="Unassembled WGS sequence"/>
</dbReference>
<dbReference type="STRING" id="1684307.A0A316UGG1"/>
<dbReference type="GO" id="GO:0017183">
    <property type="term" value="P:protein histidyl modification to diphthamide"/>
    <property type="evidence" value="ECO:0007669"/>
    <property type="project" value="TreeGrafter"/>
</dbReference>
<comment type="similarity">
    <text evidence="5">Belongs to the DPH7 family.</text>
</comment>
<comment type="pathway">
    <text evidence="1">Protein modification; peptidyl-diphthamide biosynthesis.</text>
</comment>
<dbReference type="InterPro" id="IPR001680">
    <property type="entry name" value="WD40_rpt"/>
</dbReference>
<keyword evidence="2" id="KW-0853">WD repeat</keyword>
<evidence type="ECO:0000256" key="5">
    <source>
        <dbReference type="ARBA" id="ARBA00038092"/>
    </source>
</evidence>
<feature type="region of interest" description="Disordered" evidence="8">
    <location>
        <begin position="221"/>
        <end position="253"/>
    </location>
</feature>
<keyword evidence="10" id="KW-1185">Reference proteome</keyword>
<evidence type="ECO:0000256" key="8">
    <source>
        <dbReference type="SAM" id="MobiDB-lite"/>
    </source>
</evidence>
<dbReference type="OrthoDB" id="1930760at2759"/>
<organism evidence="9 10">
    <name type="scientific">Pseudomicrostroma glucosiphilum</name>
    <dbReference type="NCBI Taxonomy" id="1684307"/>
    <lineage>
        <taxon>Eukaryota</taxon>
        <taxon>Fungi</taxon>
        <taxon>Dikarya</taxon>
        <taxon>Basidiomycota</taxon>
        <taxon>Ustilaginomycotina</taxon>
        <taxon>Exobasidiomycetes</taxon>
        <taxon>Microstromatales</taxon>
        <taxon>Microstromatales incertae sedis</taxon>
        <taxon>Pseudomicrostroma</taxon>
    </lineage>
</organism>
<evidence type="ECO:0000256" key="6">
    <source>
        <dbReference type="ARBA" id="ARBA00039131"/>
    </source>
</evidence>
<dbReference type="GeneID" id="37015799"/>
<dbReference type="AlphaFoldDB" id="A0A316UGG1"/>
<comment type="catalytic activity">
    <reaction evidence="7">
        <text>diphthine methyl ester-[translation elongation factor 2] + H2O = diphthine-[translation elongation factor 2] + methanol + H(+)</text>
        <dbReference type="Rhea" id="RHEA:42656"/>
        <dbReference type="Rhea" id="RHEA-COMP:10172"/>
        <dbReference type="Rhea" id="RHEA-COMP:10173"/>
        <dbReference type="ChEBI" id="CHEBI:15377"/>
        <dbReference type="ChEBI" id="CHEBI:15378"/>
        <dbReference type="ChEBI" id="CHEBI:17790"/>
        <dbReference type="ChEBI" id="CHEBI:79005"/>
        <dbReference type="ChEBI" id="CHEBI:82696"/>
        <dbReference type="EC" id="3.1.1.97"/>
    </reaction>
</comment>
<dbReference type="InterPro" id="IPR036322">
    <property type="entry name" value="WD40_repeat_dom_sf"/>
</dbReference>
<evidence type="ECO:0000313" key="10">
    <source>
        <dbReference type="Proteomes" id="UP000245942"/>
    </source>
</evidence>